<gene>
    <name evidence="1" type="ORF">BLA15945_07123</name>
</gene>
<dbReference type="EMBL" id="CABVPU010000044">
    <property type="protein sequence ID" value="VWC41711.1"/>
    <property type="molecule type" value="Genomic_DNA"/>
</dbReference>
<dbReference type="AlphaFoldDB" id="A0A6P2RYF1"/>
<reference evidence="1 2" key="1">
    <citation type="submission" date="2019-09" db="EMBL/GenBank/DDBJ databases">
        <authorList>
            <person name="Depoorter E."/>
        </authorList>
    </citation>
    <scope>NUCLEOTIDE SEQUENCE [LARGE SCALE GENOMIC DNA]</scope>
    <source>
        <strain evidence="1">R-15945</strain>
    </source>
</reference>
<protein>
    <submittedName>
        <fullName evidence="1">Bleomycin resistance protein</fullName>
    </submittedName>
</protein>
<dbReference type="InterPro" id="IPR029068">
    <property type="entry name" value="Glyas_Bleomycin-R_OHBP_Dase"/>
</dbReference>
<dbReference type="Proteomes" id="UP000494174">
    <property type="component" value="Unassembled WGS sequence"/>
</dbReference>
<evidence type="ECO:0000313" key="2">
    <source>
        <dbReference type="Proteomes" id="UP000494174"/>
    </source>
</evidence>
<organism evidence="1 2">
    <name type="scientific">Burkholderia lata (strain ATCC 17760 / DSM 23089 / LMG 22485 / NCIMB 9086 / R18194 / 383)</name>
    <dbReference type="NCBI Taxonomy" id="482957"/>
    <lineage>
        <taxon>Bacteria</taxon>
        <taxon>Pseudomonadati</taxon>
        <taxon>Pseudomonadota</taxon>
        <taxon>Betaproteobacteria</taxon>
        <taxon>Burkholderiales</taxon>
        <taxon>Burkholderiaceae</taxon>
        <taxon>Burkholderia</taxon>
        <taxon>Burkholderia cepacia complex</taxon>
    </lineage>
</organism>
<dbReference type="RefSeq" id="WP_368041688.1">
    <property type="nucleotide sequence ID" value="NZ_CABVPU010000044.1"/>
</dbReference>
<name>A0A6P2RYF1_BURL3</name>
<dbReference type="Gene3D" id="3.10.180.10">
    <property type="entry name" value="2,3-Dihydroxybiphenyl 1,2-Dioxygenase, domain 1"/>
    <property type="match status" value="1"/>
</dbReference>
<evidence type="ECO:0000313" key="1">
    <source>
        <dbReference type="EMBL" id="VWC41711.1"/>
    </source>
</evidence>
<sequence length="58" mass="6723">MARPDLPSRAFEVTSHLWRKTGFAETWCDDGWMILTRGDLLLECFPHRGLDPAANWFS</sequence>
<accession>A0A6P2RYF1</accession>
<proteinExistence type="predicted"/>